<organism evidence="1 2">
    <name type="scientific">Xanthocytophaga flava</name>
    <dbReference type="NCBI Taxonomy" id="3048013"/>
    <lineage>
        <taxon>Bacteria</taxon>
        <taxon>Pseudomonadati</taxon>
        <taxon>Bacteroidota</taxon>
        <taxon>Cytophagia</taxon>
        <taxon>Cytophagales</taxon>
        <taxon>Rhodocytophagaceae</taxon>
        <taxon>Xanthocytophaga</taxon>
    </lineage>
</organism>
<protein>
    <submittedName>
        <fullName evidence="1">Uncharacterized protein</fullName>
    </submittedName>
</protein>
<accession>A0AAE3U4S9</accession>
<evidence type="ECO:0000313" key="2">
    <source>
        <dbReference type="Proteomes" id="UP001241110"/>
    </source>
</evidence>
<dbReference type="RefSeq" id="WP_313975904.1">
    <property type="nucleotide sequence ID" value="NZ_JASJOS010000002.1"/>
</dbReference>
<dbReference type="AlphaFoldDB" id="A0AAE3U4S9"/>
<dbReference type="EMBL" id="JASJOS010000002">
    <property type="protein sequence ID" value="MDJ1479581.1"/>
    <property type="molecule type" value="Genomic_DNA"/>
</dbReference>
<comment type="caution">
    <text evidence="1">The sequence shown here is derived from an EMBL/GenBank/DDBJ whole genome shotgun (WGS) entry which is preliminary data.</text>
</comment>
<evidence type="ECO:0000313" key="1">
    <source>
        <dbReference type="EMBL" id="MDJ1479581.1"/>
    </source>
</evidence>
<gene>
    <name evidence="1" type="ORF">QNI16_03735</name>
</gene>
<name>A0AAE3U4S9_9BACT</name>
<proteinExistence type="predicted"/>
<reference evidence="1" key="1">
    <citation type="submission" date="2023-05" db="EMBL/GenBank/DDBJ databases">
        <authorList>
            <person name="Zhang X."/>
        </authorList>
    </citation>
    <scope>NUCLEOTIDE SEQUENCE</scope>
    <source>
        <strain evidence="1">YF14B1</strain>
    </source>
</reference>
<sequence length="475" mass="55265">MIHFEGDTIYQNNGKTKKNWAVSAFLETYNVLGEEPLETQNRLFKEIIPIAEEYYDTLSETARIRYDFWKQIELNRITPQTFTYTTQVATTIKQWELTISPEGLYYRDISGSYKQPNQLLPQLISDFWFYGPLWPIPDLYTRKLLVATIRNAFIQVGSIASYKHFQLFEYPVIANTKQWTSGDYHASSFVIVRDYGIEYGDQNFHDGLLFLGFFSFEHCLNCMDLATKQLGQQAVSEINRLTQPDNKPVTNTSANIISTKPTISNERSKQLYMDNGGQIHYIYLDGFGDEYHATQADEAQWKQELIQKYTERLQEETNETLLASLLRSLAYHNVTHGEAILLNRASTESLRNRQAIFMALWKENKSENAVTILLDFLKEKNIDSYWHDYAWTSLTRMPDSQTARNWIVECLKGNNERFFQKALDVLFVWSLNGKSGLTELLASGQLSWQNKINNPEFYQTITTLQQIFTEQNNPN</sequence>
<dbReference type="Proteomes" id="UP001241110">
    <property type="component" value="Unassembled WGS sequence"/>
</dbReference>